<dbReference type="InterPro" id="IPR044742">
    <property type="entry name" value="DEAD/DEAH_RhlB"/>
</dbReference>
<comment type="function">
    <text evidence="11">ATP-dependent RNA helicase required for 60S ribosomal subunit synthesis. Involved in efficient pre-rRNA processing, predominantly at site A3, which is necessary for the normal formation of 25S and 5.8S rRNAs.</text>
</comment>
<dbReference type="PROSITE" id="PS51192">
    <property type="entry name" value="HELICASE_ATP_BIND_1"/>
    <property type="match status" value="1"/>
</dbReference>
<feature type="domain" description="Helicase ATP-binding" evidence="13">
    <location>
        <begin position="78"/>
        <end position="256"/>
    </location>
</feature>
<protein>
    <recommendedName>
        <fullName evidence="3">RNA helicase</fullName>
        <ecNumber evidence="3">3.6.4.13</ecNumber>
    </recommendedName>
</protein>
<accession>A0AAW1PNC5</accession>
<dbReference type="PROSITE" id="PS51194">
    <property type="entry name" value="HELICASE_CTER"/>
    <property type="match status" value="1"/>
</dbReference>
<keyword evidence="16" id="KW-1185">Reference proteome</keyword>
<gene>
    <name evidence="15" type="ORF">WJX73_008058</name>
</gene>
<evidence type="ECO:0000256" key="1">
    <source>
        <dbReference type="ARBA" id="ARBA00004604"/>
    </source>
</evidence>
<dbReference type="CDD" id="cd18787">
    <property type="entry name" value="SF2_C_DEAD"/>
    <property type="match status" value="1"/>
</dbReference>
<keyword evidence="9 12" id="KW-0067">ATP-binding</keyword>
<evidence type="ECO:0000259" key="13">
    <source>
        <dbReference type="PROSITE" id="PS51192"/>
    </source>
</evidence>
<evidence type="ECO:0000256" key="10">
    <source>
        <dbReference type="ARBA" id="ARBA00023242"/>
    </source>
</evidence>
<evidence type="ECO:0000256" key="5">
    <source>
        <dbReference type="ARBA" id="ARBA00022552"/>
    </source>
</evidence>
<dbReference type="PROSITE" id="PS00039">
    <property type="entry name" value="DEAD_ATP_HELICASE"/>
    <property type="match status" value="1"/>
</dbReference>
<comment type="similarity">
    <text evidence="2">Belongs to the DEAD box helicase family. DDX5/DBP2 subfamily.</text>
</comment>
<evidence type="ECO:0000256" key="12">
    <source>
        <dbReference type="RuleBase" id="RU000492"/>
    </source>
</evidence>
<dbReference type="SMART" id="SM00487">
    <property type="entry name" value="DEXDc"/>
    <property type="match status" value="1"/>
</dbReference>
<evidence type="ECO:0000259" key="14">
    <source>
        <dbReference type="PROSITE" id="PS51194"/>
    </source>
</evidence>
<dbReference type="GO" id="GO:0005524">
    <property type="term" value="F:ATP binding"/>
    <property type="evidence" value="ECO:0007669"/>
    <property type="project" value="UniProtKB-KW"/>
</dbReference>
<dbReference type="PANTHER" id="PTHR47958">
    <property type="entry name" value="ATP-DEPENDENT RNA HELICASE DBP3"/>
    <property type="match status" value="1"/>
</dbReference>
<keyword evidence="7 12" id="KW-0378">Hydrolase</keyword>
<sequence length="462" mass="50079">MLRRSLAAAGKPIRKRLYTQTASLSEAEVESWRQERSITVDDCSLNPVLQFEQAGFPADVLLSTEQFVAPSPIQAQCWPVVLSGRDVVGIAATGSGKTLAFGLPAICHTLAQPGGPDKSPNQPQVLIVAPTRELVQQIADVMCEAAGHCALGCIAVFGGSSRKQQVRLLRNGLVHIVVATPGRLQDLVADGSCRLDKVTYLVLDEADRMLDLGFEPAIRAIAGGIRADRQTLMFSATWPASIQRLAMDFLCNAARVTIGSKDLSASHSIAQVVEVMEQGQRDGRLEALLQKHGGSKQRILVFVLYKKEAARVEGQLLRKGWKVAAIHGDLSQDKRTAAINAFRDGSVPLLVATDVAARGLDIPDVALVLNFSFPLTVEDYCHRIGRTGRAGKTGLAHTFFCPASDRQRAGELINVLREAGQPVPEKLLQFGTTVKKKESKLYGAHFKDIDPLQKSSKVTFDF</sequence>
<dbReference type="FunFam" id="3.40.50.300:FF:000008">
    <property type="entry name" value="ATP-dependent RNA helicase RhlB"/>
    <property type="match status" value="1"/>
</dbReference>
<evidence type="ECO:0000256" key="8">
    <source>
        <dbReference type="ARBA" id="ARBA00022806"/>
    </source>
</evidence>
<feature type="domain" description="Helicase C-terminal" evidence="14">
    <location>
        <begin position="284"/>
        <end position="431"/>
    </location>
</feature>
<evidence type="ECO:0000313" key="16">
    <source>
        <dbReference type="Proteomes" id="UP001465755"/>
    </source>
</evidence>
<dbReference type="GO" id="GO:0016787">
    <property type="term" value="F:hydrolase activity"/>
    <property type="evidence" value="ECO:0007669"/>
    <property type="project" value="UniProtKB-KW"/>
</dbReference>
<reference evidence="15 16" key="1">
    <citation type="journal article" date="2024" name="Nat. Commun.">
        <title>Phylogenomics reveals the evolutionary origins of lichenization in chlorophyte algae.</title>
        <authorList>
            <person name="Puginier C."/>
            <person name="Libourel C."/>
            <person name="Otte J."/>
            <person name="Skaloud P."/>
            <person name="Haon M."/>
            <person name="Grisel S."/>
            <person name="Petersen M."/>
            <person name="Berrin J.G."/>
            <person name="Delaux P.M."/>
            <person name="Dal Grande F."/>
            <person name="Keller J."/>
        </authorList>
    </citation>
    <scope>NUCLEOTIDE SEQUENCE [LARGE SCALE GENOMIC DNA]</scope>
    <source>
        <strain evidence="15 16">SAG 2036</strain>
    </source>
</reference>
<dbReference type="InterPro" id="IPR011545">
    <property type="entry name" value="DEAD/DEAH_box_helicase_dom"/>
</dbReference>
<dbReference type="Proteomes" id="UP001465755">
    <property type="component" value="Unassembled WGS sequence"/>
</dbReference>
<evidence type="ECO:0000256" key="3">
    <source>
        <dbReference type="ARBA" id="ARBA00012552"/>
    </source>
</evidence>
<organism evidence="15 16">
    <name type="scientific">Symbiochloris irregularis</name>
    <dbReference type="NCBI Taxonomy" id="706552"/>
    <lineage>
        <taxon>Eukaryota</taxon>
        <taxon>Viridiplantae</taxon>
        <taxon>Chlorophyta</taxon>
        <taxon>core chlorophytes</taxon>
        <taxon>Trebouxiophyceae</taxon>
        <taxon>Trebouxiales</taxon>
        <taxon>Trebouxiaceae</taxon>
        <taxon>Symbiochloris</taxon>
    </lineage>
</organism>
<dbReference type="InterPro" id="IPR000629">
    <property type="entry name" value="RNA-helicase_DEAD-box_CS"/>
</dbReference>
<dbReference type="EMBL" id="JALJOQ010000020">
    <property type="protein sequence ID" value="KAK9809444.1"/>
    <property type="molecule type" value="Genomic_DNA"/>
</dbReference>
<keyword evidence="6 12" id="KW-0547">Nucleotide-binding</keyword>
<comment type="caution">
    <text evidence="15">The sequence shown here is derived from an EMBL/GenBank/DDBJ whole genome shotgun (WGS) entry which is preliminary data.</text>
</comment>
<dbReference type="Gene3D" id="3.40.50.300">
    <property type="entry name" value="P-loop containing nucleotide triphosphate hydrolases"/>
    <property type="match status" value="2"/>
</dbReference>
<keyword evidence="4" id="KW-0690">Ribosome biogenesis</keyword>
<dbReference type="InterPro" id="IPR014001">
    <property type="entry name" value="Helicase_ATP-bd"/>
</dbReference>
<evidence type="ECO:0000256" key="7">
    <source>
        <dbReference type="ARBA" id="ARBA00022801"/>
    </source>
</evidence>
<evidence type="ECO:0000256" key="4">
    <source>
        <dbReference type="ARBA" id="ARBA00022517"/>
    </source>
</evidence>
<evidence type="ECO:0000256" key="2">
    <source>
        <dbReference type="ARBA" id="ARBA00009334"/>
    </source>
</evidence>
<dbReference type="InterPro" id="IPR001650">
    <property type="entry name" value="Helicase_C-like"/>
</dbReference>
<dbReference type="GO" id="GO:0003676">
    <property type="term" value="F:nucleic acid binding"/>
    <property type="evidence" value="ECO:0007669"/>
    <property type="project" value="InterPro"/>
</dbReference>
<dbReference type="Pfam" id="PF00271">
    <property type="entry name" value="Helicase_C"/>
    <property type="match status" value="1"/>
</dbReference>
<dbReference type="SUPFAM" id="SSF52540">
    <property type="entry name" value="P-loop containing nucleoside triphosphate hydrolases"/>
    <property type="match status" value="1"/>
</dbReference>
<dbReference type="Pfam" id="PF00270">
    <property type="entry name" value="DEAD"/>
    <property type="match status" value="1"/>
</dbReference>
<dbReference type="InterPro" id="IPR027417">
    <property type="entry name" value="P-loop_NTPase"/>
</dbReference>
<proteinExistence type="inferred from homology"/>
<keyword evidence="5" id="KW-0698">rRNA processing</keyword>
<comment type="subcellular location">
    <subcellularLocation>
        <location evidence="1">Nucleus</location>
        <location evidence="1">Nucleolus</location>
    </subcellularLocation>
</comment>
<dbReference type="GO" id="GO:0003724">
    <property type="term" value="F:RNA helicase activity"/>
    <property type="evidence" value="ECO:0007669"/>
    <property type="project" value="UniProtKB-EC"/>
</dbReference>
<evidence type="ECO:0000313" key="15">
    <source>
        <dbReference type="EMBL" id="KAK9809444.1"/>
    </source>
</evidence>
<dbReference type="CDD" id="cd00268">
    <property type="entry name" value="DEADc"/>
    <property type="match status" value="1"/>
</dbReference>
<name>A0AAW1PNC5_9CHLO</name>
<keyword evidence="8 12" id="KW-0347">Helicase</keyword>
<evidence type="ECO:0000256" key="11">
    <source>
        <dbReference type="ARBA" id="ARBA00037449"/>
    </source>
</evidence>
<dbReference type="AlphaFoldDB" id="A0AAW1PNC5"/>
<keyword evidence="10" id="KW-0539">Nucleus</keyword>
<dbReference type="SMART" id="SM00490">
    <property type="entry name" value="HELICc"/>
    <property type="match status" value="1"/>
</dbReference>
<evidence type="ECO:0000256" key="9">
    <source>
        <dbReference type="ARBA" id="ARBA00022840"/>
    </source>
</evidence>
<dbReference type="EC" id="3.6.4.13" evidence="3"/>
<evidence type="ECO:0000256" key="6">
    <source>
        <dbReference type="ARBA" id="ARBA00022741"/>
    </source>
</evidence>